<organism evidence="3 4">
    <name type="scientific">Cladonia borealis</name>
    <dbReference type="NCBI Taxonomy" id="184061"/>
    <lineage>
        <taxon>Eukaryota</taxon>
        <taxon>Fungi</taxon>
        <taxon>Dikarya</taxon>
        <taxon>Ascomycota</taxon>
        <taxon>Pezizomycotina</taxon>
        <taxon>Lecanoromycetes</taxon>
        <taxon>OSLEUM clade</taxon>
        <taxon>Lecanoromycetidae</taxon>
        <taxon>Lecanorales</taxon>
        <taxon>Lecanorineae</taxon>
        <taxon>Cladoniaceae</taxon>
        <taxon>Cladonia</taxon>
    </lineage>
</organism>
<comment type="caution">
    <text evidence="3">The sequence shown here is derived from an EMBL/GenBank/DDBJ whole genome shotgun (WGS) entry which is preliminary data.</text>
</comment>
<dbReference type="Pfam" id="PF25156">
    <property type="entry name" value="PNGase_A_C"/>
    <property type="match status" value="1"/>
</dbReference>
<dbReference type="EMBL" id="JAFEKC020000002">
    <property type="protein sequence ID" value="KAK0516562.1"/>
    <property type="molecule type" value="Genomic_DNA"/>
</dbReference>
<dbReference type="Proteomes" id="UP001166286">
    <property type="component" value="Unassembled WGS sequence"/>
</dbReference>
<accession>A0AA39R7V6</accession>
<dbReference type="AlphaFoldDB" id="A0AA39R7V6"/>
<feature type="domain" description="Peptide N-acetyl-beta-D-glucosaminyl asparaginase amidase A N-terminal" evidence="2">
    <location>
        <begin position="55"/>
        <end position="380"/>
    </location>
</feature>
<dbReference type="Pfam" id="PF12222">
    <property type="entry name" value="PNGaseA"/>
    <property type="match status" value="1"/>
</dbReference>
<feature type="chain" id="PRO_5041395213" description="Peptide N-acetyl-beta-D-glucosaminyl asparaginase amidase A N-terminal domain-containing protein" evidence="1">
    <location>
        <begin position="28"/>
        <end position="654"/>
    </location>
</feature>
<protein>
    <recommendedName>
        <fullName evidence="2">Peptide N-acetyl-beta-D-glucosaminyl asparaginase amidase A N-terminal domain-containing protein</fullName>
    </recommendedName>
</protein>
<dbReference type="InterPro" id="IPR021102">
    <property type="entry name" value="PNGase_A"/>
</dbReference>
<reference evidence="3" key="1">
    <citation type="submission" date="2023-03" db="EMBL/GenBank/DDBJ databases">
        <title>Complete genome of Cladonia borealis.</title>
        <authorList>
            <person name="Park H."/>
        </authorList>
    </citation>
    <scope>NUCLEOTIDE SEQUENCE</scope>
    <source>
        <strain evidence="3">ANT050790</strain>
    </source>
</reference>
<evidence type="ECO:0000313" key="3">
    <source>
        <dbReference type="EMBL" id="KAK0516562.1"/>
    </source>
</evidence>
<evidence type="ECO:0000313" key="4">
    <source>
        <dbReference type="Proteomes" id="UP001166286"/>
    </source>
</evidence>
<dbReference type="InterPro" id="IPR056948">
    <property type="entry name" value="PNGaseA_N"/>
</dbReference>
<gene>
    <name evidence="3" type="ORF">JMJ35_001165</name>
</gene>
<name>A0AA39R7V6_9LECA</name>
<proteinExistence type="predicted"/>
<evidence type="ECO:0000259" key="2">
    <source>
        <dbReference type="Pfam" id="PF12222"/>
    </source>
</evidence>
<evidence type="ECO:0000256" key="1">
    <source>
        <dbReference type="SAM" id="SignalP"/>
    </source>
</evidence>
<dbReference type="PANTHER" id="PTHR31104">
    <property type="entry name" value="PEPTIDE-N4-(N-ACETYL-BETA-GLUCOSAMINYL)ASPARAGINE AMIDASE A PROTEIN"/>
    <property type="match status" value="1"/>
</dbReference>
<keyword evidence="4" id="KW-1185">Reference proteome</keyword>
<keyword evidence="1" id="KW-0732">Signal</keyword>
<sequence length="654" mass="70134">MSAPSINCPSLLSMYVFLTSCVQHALSLWFPDLWARQAPAAGPLVDFQVYEPVLTPSGASDQYGCIYTKKLMSYEFANSYGAPFVGDYTPPPCPFNRVTMNFTVTSQGRQFDRLGLMYLGDIEVFRTSTAEPTANGIVWTYIKEMEQYNALWGTDQKIIVDLGNLVDSTYTGPYFTTLTATFFTVPGSQSTADTILPISAEQSAVNMGSAFTVPSQNASVSYQLPQNVERAVISLSACGQIDEEFWYTNTFSSDVNTFESTAGALYGYGPFREVQLLIDGQLAGVSWPFPIIFTGGIVPGFWRPIVGIDAFDLRQHEIDVTPWLPLLCDGASHTFEIRVAGLNDDGAGHATLSETVGSYWVVTGTIFLFLGEDGSVTTGSEPSINAPAPEIQISSSLTTNSTGANETLDYMTTVTRSLSISSTIKTSSGSTPAKWTQSLLYSNFNALTAQGFIQYTSQNTSGTDTSSSTYTNTYAYPITVNSSFSVSPAGNIGINGTISHGLIFDVFGPSVFPSGIQSFNVTTPSIINPSGPQPQTLQLPESLPSFSGALLSTTQTGSASYLSAGNTSYSFGTTTQDFDFKGAELSDPAATYELYHRHVMAVNSTITIDEQTIAGQTIAVPVALVESITLQPDFGGFSIRSLLGRGPGETKPVS</sequence>
<feature type="signal peptide" evidence="1">
    <location>
        <begin position="1"/>
        <end position="27"/>
    </location>
</feature>